<evidence type="ECO:0000313" key="3">
    <source>
        <dbReference type="EMBL" id="RAW25645.1"/>
    </source>
</evidence>
<evidence type="ECO:0000313" key="4">
    <source>
        <dbReference type="Proteomes" id="UP000251314"/>
    </source>
</evidence>
<dbReference type="VEuPathDB" id="FungiDB:PC110_g17940"/>
<dbReference type="Proteomes" id="UP000251314">
    <property type="component" value="Unassembled WGS sequence"/>
</dbReference>
<proteinExistence type="predicted"/>
<protein>
    <submittedName>
        <fullName evidence="3">Uncharacterized protein</fullName>
    </submittedName>
</protein>
<accession>A0A329RLJ9</accession>
<dbReference type="EMBL" id="RCMV01001297">
    <property type="protein sequence ID" value="KAG3209293.1"/>
    <property type="molecule type" value="Genomic_DNA"/>
</dbReference>
<feature type="transmembrane region" description="Helical" evidence="1">
    <location>
        <begin position="145"/>
        <end position="166"/>
    </location>
</feature>
<organism evidence="3 4">
    <name type="scientific">Phytophthora cactorum</name>
    <dbReference type="NCBI Taxonomy" id="29920"/>
    <lineage>
        <taxon>Eukaryota</taxon>
        <taxon>Sar</taxon>
        <taxon>Stramenopiles</taxon>
        <taxon>Oomycota</taxon>
        <taxon>Peronosporomycetes</taxon>
        <taxon>Peronosporales</taxon>
        <taxon>Peronosporaceae</taxon>
        <taxon>Phytophthora</taxon>
    </lineage>
</organism>
<gene>
    <name evidence="3" type="ORF">PC110_g17940</name>
    <name evidence="2" type="ORF">PC129_g19694</name>
</gene>
<keyword evidence="4" id="KW-1185">Reference proteome</keyword>
<evidence type="ECO:0000256" key="1">
    <source>
        <dbReference type="SAM" id="Phobius"/>
    </source>
</evidence>
<feature type="transmembrane region" description="Helical" evidence="1">
    <location>
        <begin position="77"/>
        <end position="94"/>
    </location>
</feature>
<feature type="transmembrane region" description="Helical" evidence="1">
    <location>
        <begin position="12"/>
        <end position="35"/>
    </location>
</feature>
<comment type="caution">
    <text evidence="3">The sequence shown here is derived from an EMBL/GenBank/DDBJ whole genome shotgun (WGS) entry which is preliminary data.</text>
</comment>
<reference evidence="2" key="2">
    <citation type="submission" date="2018-05" db="EMBL/GenBank/DDBJ databases">
        <title>Effector identification in a new, highly contiguous assembly of the strawberry crown rot pathogen Phytophthora cactorum.</title>
        <authorList>
            <person name="Armitage A.D."/>
            <person name="Nellist C.F."/>
            <person name="Bates H."/>
            <person name="Vickerstaff R.J."/>
            <person name="Harrison R.J."/>
        </authorList>
    </citation>
    <scope>NUCLEOTIDE SEQUENCE</scope>
    <source>
        <strain evidence="2">P421</strain>
    </source>
</reference>
<keyword evidence="1" id="KW-0472">Membrane</keyword>
<keyword evidence="1" id="KW-1133">Transmembrane helix</keyword>
<keyword evidence="1" id="KW-0812">Transmembrane</keyword>
<dbReference type="OrthoDB" id="70344at2759"/>
<name>A0A329RLJ9_9STRA</name>
<dbReference type="Gene3D" id="3.80.10.10">
    <property type="entry name" value="Ribonuclease Inhibitor"/>
    <property type="match status" value="1"/>
</dbReference>
<dbReference type="SUPFAM" id="SSF52058">
    <property type="entry name" value="L domain-like"/>
    <property type="match status" value="1"/>
</dbReference>
<evidence type="ECO:0000313" key="2">
    <source>
        <dbReference type="EMBL" id="KAG3209293.1"/>
    </source>
</evidence>
<reference evidence="3 4" key="1">
    <citation type="submission" date="2018-01" db="EMBL/GenBank/DDBJ databases">
        <title>Draft genome of the strawberry crown rot pathogen Phytophthora cactorum.</title>
        <authorList>
            <person name="Armitage A.D."/>
            <person name="Lysoe E."/>
            <person name="Nellist C.F."/>
            <person name="Harrison R.J."/>
            <person name="Brurberg M.B."/>
        </authorList>
    </citation>
    <scope>NUCLEOTIDE SEQUENCE [LARGE SCALE GENOMIC DNA]</scope>
    <source>
        <strain evidence="3 4">10300</strain>
    </source>
</reference>
<sequence>MSRQSARFSAEVVDVLLAAATGMLLPSAIFVPYLMKFDINTLDFPDAMLYDDTDYLNLVLENRAFFAISWGDAVTKIVPHVSVFVCLVAIGSMIESASKAEPKALKATLSSSPVRKLHSKRSSVRMDSHRASMTASKPARRFHRVYRLVALSVFFVTGVIVVVLHFTAQYKTTRGDLDLIDKSCFQKMHPWFAHNYSCAVIKYNCYAQDLTSPPPGALDWLERVALRTIVFMHCSEFVMPESIREFPSLMGIELWNTTLVRWGEESALSAELHPMMLFLIMGYVNMTEVPTGILRFPPLARLTDLEFTHTNLTALPDSVADSWSNVEVLYIEHSQLNRFPRVVMKIPVLSELSLIDNKIATMPDDVLITAASTYFYDLALSRNPLRKLPDARNEAFGVSLLSLEFTQIVELPLWVHTNVWEYVSLGGSPICEEGHNASLTGIDICGQDDNSWDPLGEQRFPTQLVEPLRMLKSQQTG</sequence>
<dbReference type="InterPro" id="IPR032675">
    <property type="entry name" value="LRR_dom_sf"/>
</dbReference>
<dbReference type="AlphaFoldDB" id="A0A329RLJ9"/>
<dbReference type="STRING" id="29920.A0A329RLJ9"/>
<dbReference type="Proteomes" id="UP000760860">
    <property type="component" value="Unassembled WGS sequence"/>
</dbReference>
<dbReference type="EMBL" id="MJFZ01000728">
    <property type="protein sequence ID" value="RAW25645.1"/>
    <property type="molecule type" value="Genomic_DNA"/>
</dbReference>